<accession>S3J8J2</accession>
<sequence length="45" mass="4863">MIAVSVIERFIPVSVLLNGDYPVYPGGQSPENTRLLSLALAFTRG</sequence>
<organism evidence="1 2">
    <name type="scientific">Cedecea davisae DSM 4568</name>
    <dbReference type="NCBI Taxonomy" id="566551"/>
    <lineage>
        <taxon>Bacteria</taxon>
        <taxon>Pseudomonadati</taxon>
        <taxon>Pseudomonadota</taxon>
        <taxon>Gammaproteobacteria</taxon>
        <taxon>Enterobacterales</taxon>
        <taxon>Enterobacteriaceae</taxon>
        <taxon>Cedecea</taxon>
    </lineage>
</organism>
<dbReference type="AlphaFoldDB" id="S3J8J2"/>
<dbReference type="HOGENOM" id="CLU_3197655_0_0_6"/>
<gene>
    <name evidence="1" type="ORF">HMPREF0201_02767</name>
</gene>
<dbReference type="EMBL" id="ATDT01000023">
    <property type="protein sequence ID" value="EPF16407.1"/>
    <property type="molecule type" value="Genomic_DNA"/>
</dbReference>
<reference evidence="1 2" key="1">
    <citation type="submission" date="2013-04" db="EMBL/GenBank/DDBJ databases">
        <authorList>
            <person name="Weinstock G."/>
            <person name="Sodergren E."/>
            <person name="Lobos E.A."/>
            <person name="Fulton L."/>
            <person name="Fulton R."/>
            <person name="Courtney L."/>
            <person name="Fronick C."/>
            <person name="O'Laughlin M."/>
            <person name="Godfrey J."/>
            <person name="Wilson R.M."/>
            <person name="Miner T."/>
            <person name="Farmer C."/>
            <person name="Delehaunty K."/>
            <person name="Cordes M."/>
            <person name="Minx P."/>
            <person name="Tomlinson C."/>
            <person name="Chen J."/>
            <person name="Wollam A."/>
            <person name="Pepin K.H."/>
            <person name="Palsikar V.B."/>
            <person name="Zhang X."/>
            <person name="Suruliraj S."/>
            <person name="Perna N.T."/>
            <person name="Plunkett G."/>
            <person name="Warren W."/>
            <person name="Mitreva M."/>
            <person name="Mardis E.R."/>
            <person name="Wilson R.K."/>
        </authorList>
    </citation>
    <scope>NUCLEOTIDE SEQUENCE [LARGE SCALE GENOMIC DNA]</scope>
    <source>
        <strain evidence="1 2">DSM 4568</strain>
    </source>
</reference>
<dbReference type="Proteomes" id="UP000014585">
    <property type="component" value="Unassembled WGS sequence"/>
</dbReference>
<comment type="caution">
    <text evidence="1">The sequence shown here is derived from an EMBL/GenBank/DDBJ whole genome shotgun (WGS) entry which is preliminary data.</text>
</comment>
<evidence type="ECO:0000313" key="2">
    <source>
        <dbReference type="Proteomes" id="UP000014585"/>
    </source>
</evidence>
<name>S3J8J2_9ENTR</name>
<proteinExistence type="predicted"/>
<protein>
    <submittedName>
        <fullName evidence="1">Uncharacterized protein</fullName>
    </submittedName>
</protein>
<evidence type="ECO:0000313" key="1">
    <source>
        <dbReference type="EMBL" id="EPF16407.1"/>
    </source>
</evidence>